<evidence type="ECO:0000313" key="2">
    <source>
        <dbReference type="EMBL" id="TPX55387.1"/>
    </source>
</evidence>
<dbReference type="SMART" id="SM00829">
    <property type="entry name" value="PKS_ER"/>
    <property type="match status" value="1"/>
</dbReference>
<dbReference type="STRING" id="109895.A0A507DW20"/>
<dbReference type="InterPro" id="IPR047122">
    <property type="entry name" value="Trans-enoyl_RdTase-like"/>
</dbReference>
<dbReference type="SUPFAM" id="SSF51735">
    <property type="entry name" value="NAD(P)-binding Rossmann-fold domains"/>
    <property type="match status" value="1"/>
</dbReference>
<dbReference type="Gene3D" id="3.90.180.10">
    <property type="entry name" value="Medium-chain alcohol dehydrogenases, catalytic domain"/>
    <property type="match status" value="1"/>
</dbReference>
<dbReference type="PANTHER" id="PTHR45348">
    <property type="entry name" value="HYPOTHETICAL OXIDOREDUCTASE (EUROFUNG)"/>
    <property type="match status" value="1"/>
</dbReference>
<proteinExistence type="predicted"/>
<dbReference type="InterPro" id="IPR013149">
    <property type="entry name" value="ADH-like_C"/>
</dbReference>
<dbReference type="InterPro" id="IPR013154">
    <property type="entry name" value="ADH-like_N"/>
</dbReference>
<feature type="domain" description="Enoyl reductase (ER)" evidence="1">
    <location>
        <begin position="11"/>
        <end position="330"/>
    </location>
</feature>
<dbReference type="CDD" id="cd08249">
    <property type="entry name" value="enoyl_reductase_like"/>
    <property type="match status" value="1"/>
</dbReference>
<dbReference type="Pfam" id="PF08240">
    <property type="entry name" value="ADH_N"/>
    <property type="match status" value="1"/>
</dbReference>
<dbReference type="AlphaFoldDB" id="A0A507DW20"/>
<dbReference type="Proteomes" id="UP000318582">
    <property type="component" value="Unassembled WGS sequence"/>
</dbReference>
<dbReference type="EMBL" id="QEAQ01000112">
    <property type="protein sequence ID" value="TPX55387.1"/>
    <property type="molecule type" value="Genomic_DNA"/>
</dbReference>
<protein>
    <recommendedName>
        <fullName evidence="1">Enoyl reductase (ER) domain-containing protein</fullName>
    </recommendedName>
</protein>
<dbReference type="PANTHER" id="PTHR45348:SF3">
    <property type="entry name" value="ENOYL REDUCTASE (ER) DOMAIN-CONTAINING PROTEIN"/>
    <property type="match status" value="1"/>
</dbReference>
<evidence type="ECO:0000313" key="3">
    <source>
        <dbReference type="Proteomes" id="UP000318582"/>
    </source>
</evidence>
<reference evidence="2 3" key="1">
    <citation type="journal article" date="2019" name="Sci. Rep.">
        <title>Comparative genomics of chytrid fungi reveal insights into the obligate biotrophic and pathogenic lifestyle of Synchytrium endobioticum.</title>
        <authorList>
            <person name="van de Vossenberg B.T.L.H."/>
            <person name="Warris S."/>
            <person name="Nguyen H.D.T."/>
            <person name="van Gent-Pelzer M.P.E."/>
            <person name="Joly D.L."/>
            <person name="van de Geest H.C."/>
            <person name="Bonants P.J.M."/>
            <person name="Smith D.S."/>
            <person name="Levesque C.A."/>
            <person name="van der Lee T.A.J."/>
        </authorList>
    </citation>
    <scope>NUCLEOTIDE SEQUENCE [LARGE SCALE GENOMIC DNA]</scope>
    <source>
        <strain evidence="2 3">CBS 809.83</strain>
    </source>
</reference>
<dbReference type="Pfam" id="PF00107">
    <property type="entry name" value="ADH_zinc_N"/>
    <property type="match status" value="1"/>
</dbReference>
<dbReference type="InterPro" id="IPR020843">
    <property type="entry name" value="ER"/>
</dbReference>
<sequence length="333" mass="35519">MPRAVVLKKIGEIAVQEVESPTAGDGQVVIKTKVAAINPIDWKMIKHGMFVQSFPARLGLDVSGVVEEVGPNAEKFGFKKGDEVFARPLGNGYSEFATANARDVYKKPSNLSFEQAATLPVAVLTTIVGLFSNIGLQLARPKENRRWFVPEFVIIWGGSSSVGSIAVQLAAAAGYAVLATASPKHHEYVRKLGAIHVVDYSRSDVVDELKKLTSGRCRTAFDCIGGNATRLSAEVLRADLERPATVVSIAVDPANAPTLPDGVALKAVTSFDPSVQDFVAEVMNEEVLEYFAQGRLSPNNVKIVEGGLDGVTKALDLSSTGKVSGEKLVVVLE</sequence>
<comment type="caution">
    <text evidence="2">The sequence shown here is derived from an EMBL/GenBank/DDBJ whole genome shotgun (WGS) entry which is preliminary data.</text>
</comment>
<dbReference type="GO" id="GO:0016651">
    <property type="term" value="F:oxidoreductase activity, acting on NAD(P)H"/>
    <property type="evidence" value="ECO:0007669"/>
    <property type="project" value="InterPro"/>
</dbReference>
<dbReference type="Gene3D" id="3.40.50.720">
    <property type="entry name" value="NAD(P)-binding Rossmann-like Domain"/>
    <property type="match status" value="1"/>
</dbReference>
<dbReference type="InterPro" id="IPR036291">
    <property type="entry name" value="NAD(P)-bd_dom_sf"/>
</dbReference>
<name>A0A507DW20_9FUNG</name>
<dbReference type="InterPro" id="IPR011032">
    <property type="entry name" value="GroES-like_sf"/>
</dbReference>
<dbReference type="SUPFAM" id="SSF50129">
    <property type="entry name" value="GroES-like"/>
    <property type="match status" value="1"/>
</dbReference>
<keyword evidence="3" id="KW-1185">Reference proteome</keyword>
<gene>
    <name evidence="2" type="ORF">PhCBS80983_g05345</name>
</gene>
<evidence type="ECO:0000259" key="1">
    <source>
        <dbReference type="SMART" id="SM00829"/>
    </source>
</evidence>
<accession>A0A507DW20</accession>
<organism evidence="2 3">
    <name type="scientific">Powellomyces hirtus</name>
    <dbReference type="NCBI Taxonomy" id="109895"/>
    <lineage>
        <taxon>Eukaryota</taxon>
        <taxon>Fungi</taxon>
        <taxon>Fungi incertae sedis</taxon>
        <taxon>Chytridiomycota</taxon>
        <taxon>Chytridiomycota incertae sedis</taxon>
        <taxon>Chytridiomycetes</taxon>
        <taxon>Spizellomycetales</taxon>
        <taxon>Powellomycetaceae</taxon>
        <taxon>Powellomyces</taxon>
    </lineage>
</organism>